<dbReference type="Pfam" id="PF07729">
    <property type="entry name" value="FCD"/>
    <property type="match status" value="1"/>
</dbReference>
<dbReference type="PANTHER" id="PTHR43537">
    <property type="entry name" value="TRANSCRIPTIONAL REGULATOR, GNTR FAMILY"/>
    <property type="match status" value="1"/>
</dbReference>
<dbReference type="PANTHER" id="PTHR43537:SF5">
    <property type="entry name" value="UXU OPERON TRANSCRIPTIONAL REGULATOR"/>
    <property type="match status" value="1"/>
</dbReference>
<feature type="domain" description="GntR C-terminal" evidence="4">
    <location>
        <begin position="5"/>
        <end position="128"/>
    </location>
</feature>
<dbReference type="RefSeq" id="WP_138865768.1">
    <property type="nucleotide sequence ID" value="NZ_VCPC01000006.1"/>
</dbReference>
<keyword evidence="3" id="KW-0804">Transcription</keyword>
<dbReference type="InterPro" id="IPR008920">
    <property type="entry name" value="TF_FadR/GntR_C"/>
</dbReference>
<dbReference type="SMART" id="SM00895">
    <property type="entry name" value="FCD"/>
    <property type="match status" value="1"/>
</dbReference>
<proteinExistence type="predicted"/>
<dbReference type="Gene3D" id="1.20.120.530">
    <property type="entry name" value="GntR ligand-binding domain-like"/>
    <property type="match status" value="1"/>
</dbReference>
<evidence type="ECO:0000313" key="5">
    <source>
        <dbReference type="EMBL" id="TMV08377.1"/>
    </source>
</evidence>
<keyword evidence="2" id="KW-0238">DNA-binding</keyword>
<feature type="non-terminal residue" evidence="5">
    <location>
        <position position="1"/>
    </location>
</feature>
<accession>A0ABY2WZK4</accession>
<comment type="caution">
    <text evidence="5">The sequence shown here is derived from an EMBL/GenBank/DDBJ whole genome shotgun (WGS) entry which is preliminary data.</text>
</comment>
<evidence type="ECO:0000256" key="3">
    <source>
        <dbReference type="ARBA" id="ARBA00023163"/>
    </source>
</evidence>
<dbReference type="Proteomes" id="UP001191082">
    <property type="component" value="Unassembled WGS sequence"/>
</dbReference>
<reference evidence="5 6" key="1">
    <citation type="submission" date="2019-05" db="EMBL/GenBank/DDBJ databases">
        <title>Marivita sp. nov. isolated from sea sediment.</title>
        <authorList>
            <person name="Kim W."/>
        </authorList>
    </citation>
    <scope>NUCLEOTIDE SEQUENCE [LARGE SCALE GENOMIC DNA]</scope>
    <source>
        <strain evidence="5 6">CAU 1492</strain>
    </source>
</reference>
<evidence type="ECO:0000259" key="4">
    <source>
        <dbReference type="SMART" id="SM00895"/>
    </source>
</evidence>
<organism evidence="5 6">
    <name type="scientific">Arenibacterium halophilum</name>
    <dbReference type="NCBI Taxonomy" id="2583821"/>
    <lineage>
        <taxon>Bacteria</taxon>
        <taxon>Pseudomonadati</taxon>
        <taxon>Pseudomonadota</taxon>
        <taxon>Alphaproteobacteria</taxon>
        <taxon>Rhodobacterales</taxon>
        <taxon>Paracoccaceae</taxon>
        <taxon>Arenibacterium</taxon>
    </lineage>
</organism>
<evidence type="ECO:0000256" key="1">
    <source>
        <dbReference type="ARBA" id="ARBA00023015"/>
    </source>
</evidence>
<dbReference type="EMBL" id="VCPC01000006">
    <property type="protein sequence ID" value="TMV08377.1"/>
    <property type="molecule type" value="Genomic_DNA"/>
</dbReference>
<evidence type="ECO:0000313" key="6">
    <source>
        <dbReference type="Proteomes" id="UP001191082"/>
    </source>
</evidence>
<keyword evidence="6" id="KW-1185">Reference proteome</keyword>
<evidence type="ECO:0000256" key="2">
    <source>
        <dbReference type="ARBA" id="ARBA00023125"/>
    </source>
</evidence>
<keyword evidence="1" id="KW-0805">Transcription regulation</keyword>
<gene>
    <name evidence="5" type="ORF">FGK64_20665</name>
</gene>
<dbReference type="SUPFAM" id="SSF48008">
    <property type="entry name" value="GntR ligand-binding domain-like"/>
    <property type="match status" value="1"/>
</dbReference>
<name>A0ABY2WZK4_9RHOB</name>
<protein>
    <submittedName>
        <fullName evidence="5">FCD domain-containing protein</fullName>
    </submittedName>
</protein>
<dbReference type="InterPro" id="IPR011711">
    <property type="entry name" value="GntR_C"/>
</dbReference>
<sequence>QSQIQLLEMRRGIELRLILRAAERASPQQRTAMQALVPGMQDAAERGDLQGYVALDAKFDAIVEAACANRFLTDAMRPVHALIRRYWQTQDGTQGMKDALLMHFEIVKAAAEGDGNRVRDAMTTLCDATEKYIVSQLS</sequence>